<dbReference type="Proteomes" id="UP001163152">
    <property type="component" value="Chromosome"/>
</dbReference>
<accession>A0A9E9C4P8</accession>
<evidence type="ECO:0000259" key="2">
    <source>
        <dbReference type="Pfam" id="PF09084"/>
    </source>
</evidence>
<dbReference type="GO" id="GO:0009228">
    <property type="term" value="P:thiamine biosynthetic process"/>
    <property type="evidence" value="ECO:0007669"/>
    <property type="project" value="InterPro"/>
</dbReference>
<reference evidence="3" key="1">
    <citation type="submission" date="2022-12" db="EMBL/GenBank/DDBJ databases">
        <title>Polyphasic identification of a Novel Hot-Spring Cyanobacterium Ocullathermofonsia sinensis gen nov. sp. nov. and Genomic Insights on its Adaptations to the Thermal Habitat.</title>
        <authorList>
            <person name="Daroch M."/>
            <person name="Tang J."/>
            <person name="Jiang Y."/>
        </authorList>
    </citation>
    <scope>NUCLEOTIDE SEQUENCE</scope>
    <source>
        <strain evidence="3">PKUAC-SCTA174</strain>
    </source>
</reference>
<dbReference type="RefSeq" id="WP_268610162.1">
    <property type="nucleotide sequence ID" value="NZ_CP113797.1"/>
</dbReference>
<proteinExistence type="predicted"/>
<keyword evidence="1" id="KW-0732">Signal</keyword>
<dbReference type="AlphaFoldDB" id="A0A9E9C4P8"/>
<protein>
    <submittedName>
        <fullName evidence="3">ABC transporter substrate-binding protein</fullName>
    </submittedName>
</protein>
<gene>
    <name evidence="3" type="ORF">OXH18_24500</name>
</gene>
<dbReference type="EMBL" id="CP113797">
    <property type="protein sequence ID" value="WAL60286.1"/>
    <property type="molecule type" value="Genomic_DNA"/>
</dbReference>
<dbReference type="PROSITE" id="PS51318">
    <property type="entry name" value="TAT"/>
    <property type="match status" value="1"/>
</dbReference>
<dbReference type="PANTHER" id="PTHR31528">
    <property type="entry name" value="4-AMINO-5-HYDROXYMETHYL-2-METHYLPYRIMIDINE PHOSPHATE SYNTHASE THI11-RELATED"/>
    <property type="match status" value="1"/>
</dbReference>
<sequence>MMFSRNSAPFQLNRRRFLRYGSLAVGTTVLAACTNAPRNATTSNSGATTTAGSLDRITFGTSWFAQAEHGGFYQAVATGIYEEHGLDVTIRMGGPQVNGNQLLMAGTTDFKMGYAIDAINAIQEGLPKVTVAAIFQKDPQGLLAHPNVGINSFEDLRGKTILLSTSAHTTFWPFLKAKYNLSDDQMGVYTFNVGPFVADKNLVQQGFITSEPHAIQTEGGFEPVILLMADHGYPNYSCTIETRREIVDNNPDLVQRFVDASIKGWYSYLENPAPGNELIKQDNPEMSDEQLAFSLAKLKEYGIITSGDAETLGIGAMTDDRWREIFTTMSELGVFSNSVNYEAAYTLEFTNQGKQA</sequence>
<dbReference type="Gene3D" id="3.40.190.10">
    <property type="entry name" value="Periplasmic binding protein-like II"/>
    <property type="match status" value="2"/>
</dbReference>
<dbReference type="Pfam" id="PF09084">
    <property type="entry name" value="NMT1"/>
    <property type="match status" value="1"/>
</dbReference>
<keyword evidence="4" id="KW-1185">Reference proteome</keyword>
<name>A0A9E9C4P8_9CYAN</name>
<dbReference type="InterPro" id="IPR006311">
    <property type="entry name" value="TAT_signal"/>
</dbReference>
<evidence type="ECO:0000256" key="1">
    <source>
        <dbReference type="SAM" id="SignalP"/>
    </source>
</evidence>
<dbReference type="KEGG" id="tsin:OXH18_24500"/>
<dbReference type="PROSITE" id="PS51257">
    <property type="entry name" value="PROKAR_LIPOPROTEIN"/>
    <property type="match status" value="1"/>
</dbReference>
<dbReference type="SUPFAM" id="SSF53850">
    <property type="entry name" value="Periplasmic binding protein-like II"/>
    <property type="match status" value="1"/>
</dbReference>
<dbReference type="InterPro" id="IPR027939">
    <property type="entry name" value="NMT1/THI5"/>
</dbReference>
<evidence type="ECO:0000313" key="4">
    <source>
        <dbReference type="Proteomes" id="UP001163152"/>
    </source>
</evidence>
<feature type="domain" description="SsuA/THI5-like" evidence="2">
    <location>
        <begin position="67"/>
        <end position="273"/>
    </location>
</feature>
<evidence type="ECO:0000313" key="3">
    <source>
        <dbReference type="EMBL" id="WAL60286.1"/>
    </source>
</evidence>
<organism evidence="3 4">
    <name type="scientific">Thermocoleostomius sinensis A174</name>
    <dbReference type="NCBI Taxonomy" id="2016057"/>
    <lineage>
        <taxon>Bacteria</taxon>
        <taxon>Bacillati</taxon>
        <taxon>Cyanobacteriota</taxon>
        <taxon>Cyanophyceae</taxon>
        <taxon>Oculatellales</taxon>
        <taxon>Oculatellaceae</taxon>
        <taxon>Thermocoleostomius</taxon>
    </lineage>
</organism>
<dbReference type="InterPro" id="IPR015168">
    <property type="entry name" value="SsuA/THI5"/>
</dbReference>
<feature type="signal peptide" evidence="1">
    <location>
        <begin position="1"/>
        <end position="31"/>
    </location>
</feature>
<dbReference type="PANTHER" id="PTHR31528:SF3">
    <property type="entry name" value="THIAMINE BIOSYNTHESIS PROTEIN HI_0357-RELATED"/>
    <property type="match status" value="1"/>
</dbReference>
<feature type="chain" id="PRO_5039624114" evidence="1">
    <location>
        <begin position="32"/>
        <end position="356"/>
    </location>
</feature>